<dbReference type="OrthoDB" id="7423147at2"/>
<protein>
    <submittedName>
        <fullName evidence="1">Uncharacterized protein</fullName>
    </submittedName>
</protein>
<dbReference type="RefSeq" id="WP_115549321.1">
    <property type="nucleotide sequence ID" value="NZ_QRGP01000001.1"/>
</dbReference>
<sequence length="179" mass="19814">MGTAPGLVTLAEIKEFASFASGSQRYIRRSLDVAFDRKDAVELWSRDVAEAASIQAQYKFYDRLPEIRALIPDSSAIDDAEPFLAALVSVSAFDLGQGRIDGFSAYRFLYERLVGAEARPWLPAAFCAAASMPHLQPERRKKLLQSISEAVATAPGWSKRAPRFFPEWIEKVEIGSATL</sequence>
<evidence type="ECO:0000313" key="2">
    <source>
        <dbReference type="Proteomes" id="UP000263833"/>
    </source>
</evidence>
<accession>A0A371BJM0</accession>
<proteinExistence type="predicted"/>
<organism evidence="1 2">
    <name type="scientific">Sphingorhabdus pulchriflava</name>
    <dbReference type="NCBI Taxonomy" id="2292257"/>
    <lineage>
        <taxon>Bacteria</taxon>
        <taxon>Pseudomonadati</taxon>
        <taxon>Pseudomonadota</taxon>
        <taxon>Alphaproteobacteria</taxon>
        <taxon>Sphingomonadales</taxon>
        <taxon>Sphingomonadaceae</taxon>
        <taxon>Sphingorhabdus</taxon>
    </lineage>
</organism>
<dbReference type="AlphaFoldDB" id="A0A371BJM0"/>
<dbReference type="EMBL" id="QRGP01000001">
    <property type="protein sequence ID" value="RDV07774.1"/>
    <property type="molecule type" value="Genomic_DNA"/>
</dbReference>
<name>A0A371BJM0_9SPHN</name>
<dbReference type="Proteomes" id="UP000263833">
    <property type="component" value="Unassembled WGS sequence"/>
</dbReference>
<keyword evidence="2" id="KW-1185">Reference proteome</keyword>
<reference evidence="2" key="1">
    <citation type="submission" date="2018-08" db="EMBL/GenBank/DDBJ databases">
        <authorList>
            <person name="Kim S.-J."/>
            <person name="Jung G.-Y."/>
        </authorList>
    </citation>
    <scope>NUCLEOTIDE SEQUENCE [LARGE SCALE GENOMIC DNA]</scope>
    <source>
        <strain evidence="2">GY_G</strain>
    </source>
</reference>
<gene>
    <name evidence="1" type="ORF">DXH95_01015</name>
</gene>
<comment type="caution">
    <text evidence="1">The sequence shown here is derived from an EMBL/GenBank/DDBJ whole genome shotgun (WGS) entry which is preliminary data.</text>
</comment>
<evidence type="ECO:0000313" key="1">
    <source>
        <dbReference type="EMBL" id="RDV07774.1"/>
    </source>
</evidence>